<comment type="caution">
    <text evidence="6">The sequence shown here is derived from an EMBL/GenBank/DDBJ whole genome shotgun (WGS) entry which is preliminary data.</text>
</comment>
<dbReference type="PANTHER" id="PTHR12561">
    <property type="entry name" value="LIPOATE-PROTEIN LIGASE"/>
    <property type="match status" value="1"/>
</dbReference>
<keyword evidence="6" id="KW-0436">Ligase</keyword>
<dbReference type="InterPro" id="IPR045864">
    <property type="entry name" value="aa-tRNA-synth_II/BPL/LPL"/>
</dbReference>
<comment type="pathway">
    <text evidence="2">Protein modification; protein lipoylation via exogenous pathway; protein N(6)-(lipoyl)lysine from lipoate: step 2/2.</text>
</comment>
<dbReference type="GO" id="GO:0005524">
    <property type="term" value="F:ATP binding"/>
    <property type="evidence" value="ECO:0007669"/>
    <property type="project" value="UniProtKB-KW"/>
</dbReference>
<name>A0A9P5N2D1_9AGAM</name>
<dbReference type="GO" id="GO:0017118">
    <property type="term" value="F:lipoyltransferase activity"/>
    <property type="evidence" value="ECO:0007669"/>
    <property type="project" value="TreeGrafter"/>
</dbReference>
<gene>
    <name evidence="6" type="ORF">DFH94DRAFT_791724</name>
</gene>
<organism evidence="6 7">
    <name type="scientific">Russula ochroleuca</name>
    <dbReference type="NCBI Taxonomy" id="152965"/>
    <lineage>
        <taxon>Eukaryota</taxon>
        <taxon>Fungi</taxon>
        <taxon>Dikarya</taxon>
        <taxon>Basidiomycota</taxon>
        <taxon>Agaricomycotina</taxon>
        <taxon>Agaricomycetes</taxon>
        <taxon>Russulales</taxon>
        <taxon>Russulaceae</taxon>
        <taxon>Russula</taxon>
    </lineage>
</organism>
<evidence type="ECO:0000256" key="2">
    <source>
        <dbReference type="ARBA" id="ARBA00005085"/>
    </source>
</evidence>
<dbReference type="PROSITE" id="PS51733">
    <property type="entry name" value="BPL_LPL_CATALYTIC"/>
    <property type="match status" value="1"/>
</dbReference>
<keyword evidence="7" id="KW-1185">Reference proteome</keyword>
<feature type="domain" description="BPL/LPL catalytic" evidence="5">
    <location>
        <begin position="53"/>
        <end position="243"/>
    </location>
</feature>
<dbReference type="Proteomes" id="UP000759537">
    <property type="component" value="Unassembled WGS sequence"/>
</dbReference>
<evidence type="ECO:0000313" key="7">
    <source>
        <dbReference type="Proteomes" id="UP000759537"/>
    </source>
</evidence>
<sequence>MRPTLTRLLQRGPRHFSISQSPSPTAKHSIYVSHSSDPYFNLSFEDWLFKEKPVQEPLLLIYRDKPCVVIGRNQNPWKEVNFLALRRASIPFIRRRSGGGTVYHDMGNTNFSIHLPRSSFNRHATAQLVLRAVRSLDIDASVNDRNDVCVGHYKMNFSDIHVSGSAYKIAKDRAYHHGTMLISSQISTLGDVLHVSKESMITRGVASVRSPVKNLQEFSPAVTHDKFLQAVVRAFREEYHIEEPVQYVQAEDATDIPYIQDSMEKFPEWDWAFGQTPEFTYSISRTFRWGNMTANIRSKHGVILSCSLTIDDTSDSEWLDRLDRRLEGQRYGFLDEVTGLDGCGRTQEVLQWLIEEMAS</sequence>
<dbReference type="AlphaFoldDB" id="A0A9P5N2D1"/>
<reference evidence="6" key="2">
    <citation type="journal article" date="2020" name="Nat. Commun.">
        <title>Large-scale genome sequencing of mycorrhizal fungi provides insights into the early evolution of symbiotic traits.</title>
        <authorList>
            <person name="Miyauchi S."/>
            <person name="Kiss E."/>
            <person name="Kuo A."/>
            <person name="Drula E."/>
            <person name="Kohler A."/>
            <person name="Sanchez-Garcia M."/>
            <person name="Morin E."/>
            <person name="Andreopoulos B."/>
            <person name="Barry K.W."/>
            <person name="Bonito G."/>
            <person name="Buee M."/>
            <person name="Carver A."/>
            <person name="Chen C."/>
            <person name="Cichocki N."/>
            <person name="Clum A."/>
            <person name="Culley D."/>
            <person name="Crous P.W."/>
            <person name="Fauchery L."/>
            <person name="Girlanda M."/>
            <person name="Hayes R.D."/>
            <person name="Keri Z."/>
            <person name="LaButti K."/>
            <person name="Lipzen A."/>
            <person name="Lombard V."/>
            <person name="Magnuson J."/>
            <person name="Maillard F."/>
            <person name="Murat C."/>
            <person name="Nolan M."/>
            <person name="Ohm R.A."/>
            <person name="Pangilinan J."/>
            <person name="Pereira M.F."/>
            <person name="Perotto S."/>
            <person name="Peter M."/>
            <person name="Pfister S."/>
            <person name="Riley R."/>
            <person name="Sitrit Y."/>
            <person name="Stielow J.B."/>
            <person name="Szollosi G."/>
            <person name="Zifcakova L."/>
            <person name="Stursova M."/>
            <person name="Spatafora J.W."/>
            <person name="Tedersoo L."/>
            <person name="Vaario L.M."/>
            <person name="Yamada A."/>
            <person name="Yan M."/>
            <person name="Wang P."/>
            <person name="Xu J."/>
            <person name="Bruns T."/>
            <person name="Baldrian P."/>
            <person name="Vilgalys R."/>
            <person name="Dunand C."/>
            <person name="Henrissat B."/>
            <person name="Grigoriev I.V."/>
            <person name="Hibbett D."/>
            <person name="Nagy L.G."/>
            <person name="Martin F.M."/>
        </authorList>
    </citation>
    <scope>NUCLEOTIDE SEQUENCE</scope>
    <source>
        <strain evidence="6">Prilba</strain>
    </source>
</reference>
<evidence type="ECO:0000259" key="5">
    <source>
        <dbReference type="PROSITE" id="PS51733"/>
    </source>
</evidence>
<evidence type="ECO:0000256" key="1">
    <source>
        <dbReference type="ARBA" id="ARBA00003253"/>
    </source>
</evidence>
<evidence type="ECO:0000256" key="4">
    <source>
        <dbReference type="ARBA" id="ARBA00015925"/>
    </source>
</evidence>
<dbReference type="Gene3D" id="3.30.390.50">
    <property type="entry name" value="CO dehydrogenase flavoprotein, C-terminal domain"/>
    <property type="match status" value="1"/>
</dbReference>
<comment type="function">
    <text evidence="1">Catalyzes both the ATP-dependent activation of exogenously supplied lipoate to lipoyl-AMP and the transfer of the activated lipoyl onto the lipoyl domains of lipoate-dependent enzymes.</text>
</comment>
<protein>
    <recommendedName>
        <fullName evidence="4">Putative lipoate-protein ligase A</fullName>
    </recommendedName>
</protein>
<dbReference type="OrthoDB" id="201621at2759"/>
<accession>A0A9P5N2D1</accession>
<dbReference type="NCBIfam" id="TIGR00545">
    <property type="entry name" value="lipoyltrans"/>
    <property type="match status" value="1"/>
</dbReference>
<dbReference type="EMBL" id="WHVB01000003">
    <property type="protein sequence ID" value="KAF8484611.1"/>
    <property type="molecule type" value="Genomic_DNA"/>
</dbReference>
<dbReference type="GO" id="GO:0009249">
    <property type="term" value="P:protein lipoylation"/>
    <property type="evidence" value="ECO:0007669"/>
    <property type="project" value="InterPro"/>
</dbReference>
<reference evidence="6" key="1">
    <citation type="submission" date="2019-10" db="EMBL/GenBank/DDBJ databases">
        <authorList>
            <consortium name="DOE Joint Genome Institute"/>
            <person name="Kuo A."/>
            <person name="Miyauchi S."/>
            <person name="Kiss E."/>
            <person name="Drula E."/>
            <person name="Kohler A."/>
            <person name="Sanchez-Garcia M."/>
            <person name="Andreopoulos B."/>
            <person name="Barry K.W."/>
            <person name="Bonito G."/>
            <person name="Buee M."/>
            <person name="Carver A."/>
            <person name="Chen C."/>
            <person name="Cichocki N."/>
            <person name="Clum A."/>
            <person name="Culley D."/>
            <person name="Crous P.W."/>
            <person name="Fauchery L."/>
            <person name="Girlanda M."/>
            <person name="Hayes R."/>
            <person name="Keri Z."/>
            <person name="LaButti K."/>
            <person name="Lipzen A."/>
            <person name="Lombard V."/>
            <person name="Magnuson J."/>
            <person name="Maillard F."/>
            <person name="Morin E."/>
            <person name="Murat C."/>
            <person name="Nolan M."/>
            <person name="Ohm R."/>
            <person name="Pangilinan J."/>
            <person name="Pereira M."/>
            <person name="Perotto S."/>
            <person name="Peter M."/>
            <person name="Riley R."/>
            <person name="Sitrit Y."/>
            <person name="Stielow B."/>
            <person name="Szollosi G."/>
            <person name="Zifcakova L."/>
            <person name="Stursova M."/>
            <person name="Spatafora J.W."/>
            <person name="Tedersoo L."/>
            <person name="Vaario L.-M."/>
            <person name="Yamada A."/>
            <person name="Yan M."/>
            <person name="Wang P."/>
            <person name="Xu J."/>
            <person name="Bruns T."/>
            <person name="Baldrian P."/>
            <person name="Vilgalys R."/>
            <person name="Henrissat B."/>
            <person name="Grigoriev I.V."/>
            <person name="Hibbett D."/>
            <person name="Nagy L.G."/>
            <person name="Martin F.M."/>
        </authorList>
    </citation>
    <scope>NUCLEOTIDE SEQUENCE</scope>
    <source>
        <strain evidence="6">Prilba</strain>
    </source>
</reference>
<evidence type="ECO:0000313" key="6">
    <source>
        <dbReference type="EMBL" id="KAF8484611.1"/>
    </source>
</evidence>
<dbReference type="GO" id="GO:0016979">
    <property type="term" value="F:lipoate-protein ligase activity"/>
    <property type="evidence" value="ECO:0007669"/>
    <property type="project" value="UniProtKB-EC"/>
</dbReference>
<dbReference type="SUPFAM" id="SSF55681">
    <property type="entry name" value="Class II aaRS and biotin synthetases"/>
    <property type="match status" value="1"/>
</dbReference>
<dbReference type="InterPro" id="IPR004562">
    <property type="entry name" value="LipoylTrfase_LipoateP_Ligase"/>
</dbReference>
<evidence type="ECO:0000256" key="3">
    <source>
        <dbReference type="ARBA" id="ARBA00008242"/>
    </source>
</evidence>
<proteinExistence type="inferred from homology"/>
<dbReference type="Gene3D" id="3.30.930.10">
    <property type="entry name" value="Bira Bifunctional Protein, Domain 2"/>
    <property type="match status" value="1"/>
</dbReference>
<dbReference type="SUPFAM" id="SSF82649">
    <property type="entry name" value="SufE/NifU"/>
    <property type="match status" value="1"/>
</dbReference>
<dbReference type="Pfam" id="PF21948">
    <property type="entry name" value="LplA-B_cat"/>
    <property type="match status" value="1"/>
</dbReference>
<dbReference type="CDD" id="cd16443">
    <property type="entry name" value="LplA"/>
    <property type="match status" value="1"/>
</dbReference>
<dbReference type="InterPro" id="IPR004143">
    <property type="entry name" value="BPL_LPL_catalytic"/>
</dbReference>
<dbReference type="GO" id="GO:0005739">
    <property type="term" value="C:mitochondrion"/>
    <property type="evidence" value="ECO:0007669"/>
    <property type="project" value="TreeGrafter"/>
</dbReference>
<comment type="similarity">
    <text evidence="3">Belongs to the LplA family.</text>
</comment>
<dbReference type="PANTHER" id="PTHR12561:SF3">
    <property type="entry name" value="LIPOYLTRANSFERASE 1, MITOCHONDRIAL"/>
    <property type="match status" value="1"/>
</dbReference>